<name>E4XL35_OIKDI</name>
<protein>
    <submittedName>
        <fullName evidence="2">Uncharacterized protein</fullName>
    </submittedName>
</protein>
<sequence length="210" mass="24612">MHCARVGYLRASYDQDVLSPREQQYLETIKKLKIELESEKAKNRKIEGRNRIVDEGSIHPKLEELRAECGELGHFWGHYFDNDKSPEHGGVRLTTNTDDMKMVLRMVALGEKKINLKFSTRQNNEVDFGLWTMKYITADHAFGGNGTFYLWIGTIGKNVKFTAKAQEINERTGEKLNRKELESKKEGHRQLIMYKRETRFDFVRFNITFM</sequence>
<accession>E4XL35</accession>
<keyword evidence="3" id="KW-1185">Reference proteome</keyword>
<organism evidence="2">
    <name type="scientific">Oikopleura dioica</name>
    <name type="common">Tunicate</name>
    <dbReference type="NCBI Taxonomy" id="34765"/>
    <lineage>
        <taxon>Eukaryota</taxon>
        <taxon>Metazoa</taxon>
        <taxon>Chordata</taxon>
        <taxon>Tunicata</taxon>
        <taxon>Appendicularia</taxon>
        <taxon>Copelata</taxon>
        <taxon>Oikopleuridae</taxon>
        <taxon>Oikopleura</taxon>
    </lineage>
</organism>
<reference evidence="2" key="1">
    <citation type="journal article" date="2010" name="Science">
        <title>Plasticity of animal genome architecture unmasked by rapid evolution of a pelagic tunicate.</title>
        <authorList>
            <person name="Denoeud F."/>
            <person name="Henriet S."/>
            <person name="Mungpakdee S."/>
            <person name="Aury J.M."/>
            <person name="Da Silva C."/>
            <person name="Brinkmann H."/>
            <person name="Mikhaleva J."/>
            <person name="Olsen L.C."/>
            <person name="Jubin C."/>
            <person name="Canestro C."/>
            <person name="Bouquet J.M."/>
            <person name="Danks G."/>
            <person name="Poulain J."/>
            <person name="Campsteijn C."/>
            <person name="Adamski M."/>
            <person name="Cross I."/>
            <person name="Yadetie F."/>
            <person name="Muffato M."/>
            <person name="Louis A."/>
            <person name="Butcher S."/>
            <person name="Tsagkogeorga G."/>
            <person name="Konrad A."/>
            <person name="Singh S."/>
            <person name="Jensen M.F."/>
            <person name="Cong E.H."/>
            <person name="Eikeseth-Otteraa H."/>
            <person name="Noel B."/>
            <person name="Anthouard V."/>
            <person name="Porcel B.M."/>
            <person name="Kachouri-Lafond R."/>
            <person name="Nishino A."/>
            <person name="Ugolini M."/>
            <person name="Chourrout P."/>
            <person name="Nishida H."/>
            <person name="Aasland R."/>
            <person name="Huzurbazar S."/>
            <person name="Westhof E."/>
            <person name="Delsuc F."/>
            <person name="Lehrach H."/>
            <person name="Reinhardt R."/>
            <person name="Weissenbach J."/>
            <person name="Roy S.W."/>
            <person name="Artiguenave F."/>
            <person name="Postlethwait J.H."/>
            <person name="Manak J.R."/>
            <person name="Thompson E.M."/>
            <person name="Jaillon O."/>
            <person name="Du Pasquier L."/>
            <person name="Boudinot P."/>
            <person name="Liberles D.A."/>
            <person name="Volff J.N."/>
            <person name="Philippe H."/>
            <person name="Lenhard B."/>
            <person name="Roest Crollius H."/>
            <person name="Wincker P."/>
            <person name="Chourrout D."/>
        </authorList>
    </citation>
    <scope>NUCLEOTIDE SEQUENCE [LARGE SCALE GENOMIC DNA]</scope>
</reference>
<keyword evidence="1" id="KW-0175">Coiled coil</keyword>
<gene>
    <name evidence="2" type="ORF">GSOID_T00014407001</name>
</gene>
<proteinExistence type="predicted"/>
<evidence type="ECO:0000313" key="3">
    <source>
        <dbReference type="Proteomes" id="UP000001307"/>
    </source>
</evidence>
<dbReference type="AlphaFoldDB" id="E4XL35"/>
<dbReference type="Proteomes" id="UP000001307">
    <property type="component" value="Unassembled WGS sequence"/>
</dbReference>
<dbReference type="InParanoid" id="E4XL35"/>
<feature type="coiled-coil region" evidence="1">
    <location>
        <begin position="22"/>
        <end position="49"/>
    </location>
</feature>
<dbReference type="EMBL" id="FN653067">
    <property type="protein sequence ID" value="CBY10796.1"/>
    <property type="molecule type" value="Genomic_DNA"/>
</dbReference>
<evidence type="ECO:0000256" key="1">
    <source>
        <dbReference type="SAM" id="Coils"/>
    </source>
</evidence>
<evidence type="ECO:0000313" key="2">
    <source>
        <dbReference type="EMBL" id="CBY10796.1"/>
    </source>
</evidence>